<dbReference type="EMBL" id="RQGC01000001">
    <property type="protein sequence ID" value="TGL43309.1"/>
    <property type="molecule type" value="Genomic_DNA"/>
</dbReference>
<dbReference type="InterPro" id="IPR013658">
    <property type="entry name" value="SGL"/>
</dbReference>
<dbReference type="OrthoDB" id="315432at2"/>
<reference evidence="2 5" key="2">
    <citation type="journal article" date="2019" name="PLoS Negl. Trop. Dis.">
        <title>Revisiting the worldwide diversity of Leptospira species in the environment.</title>
        <authorList>
            <person name="Vincent A.T."/>
            <person name="Schiettekatte O."/>
            <person name="Bourhy P."/>
            <person name="Veyrier F.J."/>
            <person name="Picardeau M."/>
        </authorList>
    </citation>
    <scope>NUCLEOTIDE SEQUENCE [LARGE SCALE GENOMIC DNA]</scope>
    <source>
        <strain evidence="3">201702690</strain>
        <strain evidence="2 5">SSW18</strain>
    </source>
</reference>
<organism evidence="2 5">
    <name type="scientific">Leptospira langatensis</name>
    <dbReference type="NCBI Taxonomy" id="2484983"/>
    <lineage>
        <taxon>Bacteria</taxon>
        <taxon>Pseudomonadati</taxon>
        <taxon>Spirochaetota</taxon>
        <taxon>Spirochaetia</taxon>
        <taxon>Leptospirales</taxon>
        <taxon>Leptospiraceae</taxon>
        <taxon>Leptospira</taxon>
    </lineage>
</organism>
<evidence type="ECO:0000313" key="3">
    <source>
        <dbReference type="EMBL" id="TGL43309.1"/>
    </source>
</evidence>
<accession>A0A5F1ZZA2</accession>
<proteinExistence type="predicted"/>
<feature type="domain" description="SMP-30/Gluconolactonase/LRE-like region" evidence="1">
    <location>
        <begin position="81"/>
        <end position="317"/>
    </location>
</feature>
<evidence type="ECO:0000313" key="2">
    <source>
        <dbReference type="EMBL" id="TGJ98658.1"/>
    </source>
</evidence>
<dbReference type="PANTHER" id="PTHR10426:SF88">
    <property type="entry name" value="ADIPOCYTE PLASMA MEMBRANE-ASSOCIATED PROTEIN HEMOMUCIN-RELATED"/>
    <property type="match status" value="1"/>
</dbReference>
<sequence>MYKNSIIFFFFFCVIACNPGKIKIGKAYSLGETPAQILALETKEDPFLSGLKVEMKDLPGHDDVIFDEKAKVAYASGMDGWIWKLDRENGKASQWVRPPVNPAGMRFSDEKKEKILVCASRLGGETYEEKDRVGLYEIEIASKKVQPLVLDLPKTEKEEFERVYKPSERTAISLKDLNPSNSRPISLCNDLAVSKDGNRIYITEPFERENAAMGSGAVPEAIGLFPHGKLWMYDRKQGTITLVLDGFTFIDGILLEEDTTGNEESVLFTETSKFRLLRAYTKGPKQGNFEILFENLPGLADGLDRDNEGRIWIGIIKRRSGLMNFVHKNPWLKSFLLSVPQKILPISKRTGFMVLDRKGAKALYYSMHDGSKITDISVAVPFEGRVYFPSFDPHSRGLYSLSISELGIKD</sequence>
<keyword evidence="4" id="KW-1185">Reference proteome</keyword>
<dbReference type="EMBL" id="RQER01000011">
    <property type="protein sequence ID" value="TGJ98658.1"/>
    <property type="molecule type" value="Genomic_DNA"/>
</dbReference>
<dbReference type="Pfam" id="PF08450">
    <property type="entry name" value="SGL"/>
    <property type="match status" value="1"/>
</dbReference>
<dbReference type="Proteomes" id="UP000297273">
    <property type="component" value="Unassembled WGS sequence"/>
</dbReference>
<comment type="caution">
    <text evidence="2">The sequence shown here is derived from an EMBL/GenBank/DDBJ whole genome shotgun (WGS) entry which is preliminary data.</text>
</comment>
<evidence type="ECO:0000259" key="1">
    <source>
        <dbReference type="Pfam" id="PF08450"/>
    </source>
</evidence>
<protein>
    <submittedName>
        <fullName evidence="2">SMP-30/gluconolaconase/LRE-like region</fullName>
    </submittedName>
</protein>
<dbReference type="PANTHER" id="PTHR10426">
    <property type="entry name" value="STRICTOSIDINE SYNTHASE-RELATED"/>
    <property type="match status" value="1"/>
</dbReference>
<evidence type="ECO:0000313" key="5">
    <source>
        <dbReference type="Proteomes" id="UP000297946"/>
    </source>
</evidence>
<dbReference type="Gene3D" id="2.120.10.30">
    <property type="entry name" value="TolB, C-terminal domain"/>
    <property type="match status" value="1"/>
</dbReference>
<evidence type="ECO:0000313" key="4">
    <source>
        <dbReference type="Proteomes" id="UP000297273"/>
    </source>
</evidence>
<dbReference type="GO" id="GO:0016787">
    <property type="term" value="F:hydrolase activity"/>
    <property type="evidence" value="ECO:0007669"/>
    <property type="project" value="TreeGrafter"/>
</dbReference>
<reference evidence="3" key="1">
    <citation type="submission" date="2018-10" db="EMBL/GenBank/DDBJ databases">
        <authorList>
            <person name="Vincent A.T."/>
            <person name="Schiettekatte O."/>
            <person name="Bourhy P."/>
            <person name="Veyrier F.J."/>
            <person name="Picardeau M."/>
        </authorList>
    </citation>
    <scope>NUCLEOTIDE SEQUENCE</scope>
    <source>
        <strain evidence="3">201702690</strain>
    </source>
</reference>
<dbReference type="AlphaFoldDB" id="A0A5F1ZZA2"/>
<dbReference type="SUPFAM" id="SSF63829">
    <property type="entry name" value="Calcium-dependent phosphotriesterase"/>
    <property type="match status" value="1"/>
</dbReference>
<dbReference type="InterPro" id="IPR011042">
    <property type="entry name" value="6-blade_b-propeller_TolB-like"/>
</dbReference>
<dbReference type="Proteomes" id="UP000297946">
    <property type="component" value="Unassembled WGS sequence"/>
</dbReference>
<name>A0A5F1ZZA2_9LEPT</name>
<gene>
    <name evidence="2" type="ORF">EHO57_17485</name>
    <name evidence="3" type="ORF">EHQ53_01345</name>
</gene>